<dbReference type="HOGENOM" id="CLU_2258164_0_0_9"/>
<evidence type="ECO:0000313" key="1">
    <source>
        <dbReference type="EMBL" id="CDN39516.1"/>
    </source>
</evidence>
<organism evidence="1">
    <name type="scientific">Bacillus thuringiensis DB27</name>
    <dbReference type="NCBI Taxonomy" id="1431339"/>
    <lineage>
        <taxon>Bacteria</taxon>
        <taxon>Bacillati</taxon>
        <taxon>Bacillota</taxon>
        <taxon>Bacilli</taxon>
        <taxon>Bacillales</taxon>
        <taxon>Bacillaceae</taxon>
        <taxon>Bacillus</taxon>
        <taxon>Bacillus cereus group</taxon>
    </lineage>
</organism>
<dbReference type="Proteomes" id="UP000030682">
    <property type="component" value="Unassembled WGS sequence"/>
</dbReference>
<name>W8YM90_BACTU</name>
<gene>
    <name evidence="1" type="ORF">BTDB27_p000179</name>
</gene>
<sequence>MLKKLYQFLDIPSPIVEIQGITPSNRVLYKEDFITKEEKKKLKNILSSPKGLTGGTTFPLTNSHRLKCIHPINFFRLWAHTTRTRIVTDATGELWKEHGYCFT</sequence>
<proteinExistence type="predicted"/>
<protein>
    <submittedName>
        <fullName evidence="1">Uncharacterized protein</fullName>
    </submittedName>
</protein>
<accession>W8YM90</accession>
<reference evidence="1" key="1">
    <citation type="submission" date="2014-01" db="EMBL/GenBank/DDBJ databases">
        <title>Draft genome sequence of highly nematicidal Bacillus thuringiensis DB27.</title>
        <authorList>
            <person name="Iatsenko I."/>
            <person name="Pickard D."/>
            <person name="Corton C."/>
            <person name="Dougan G."/>
            <person name="Sommer R.J."/>
        </authorList>
    </citation>
    <scope>NUCLEOTIDE SEQUENCE [LARGE SCALE GENOMIC DNA]</scope>
    <source>
        <strain evidence="1">DB27</strain>
    </source>
</reference>
<reference evidence="1" key="2">
    <citation type="submission" date="2014-01" db="EMBL/GenBank/DDBJ databases">
        <authorList>
            <person name="Aslett M."/>
        </authorList>
    </citation>
    <scope>NUCLEOTIDE SEQUENCE [LARGE SCALE GENOMIC DNA]</scope>
    <source>
        <strain evidence="1">DB27</strain>
    </source>
</reference>
<dbReference type="AlphaFoldDB" id="W8YM90"/>
<dbReference type="EMBL" id="HG810024">
    <property type="protein sequence ID" value="CDN39516.1"/>
    <property type="molecule type" value="Genomic_DNA"/>
</dbReference>
<dbReference type="RefSeq" id="WP_030030135.1">
    <property type="nucleotide sequence ID" value="NZ_HG810024.1"/>
</dbReference>